<comment type="caution">
    <text evidence="1">The sequence shown here is derived from an EMBL/GenBank/DDBJ whole genome shotgun (WGS) entry which is preliminary data.</text>
</comment>
<dbReference type="Proteomes" id="UP000632125">
    <property type="component" value="Unassembled WGS sequence"/>
</dbReference>
<name>A0A927H9V4_9BACL</name>
<dbReference type="AlphaFoldDB" id="A0A927H9V4"/>
<dbReference type="Pfam" id="PF13315">
    <property type="entry name" value="DUF4085"/>
    <property type="match status" value="1"/>
</dbReference>
<dbReference type="InterPro" id="IPR025144">
    <property type="entry name" value="DUF4085"/>
</dbReference>
<dbReference type="EMBL" id="JACXIY010000039">
    <property type="protein sequence ID" value="MBD2871999.1"/>
    <property type="molecule type" value="Genomic_DNA"/>
</dbReference>
<evidence type="ECO:0000313" key="1">
    <source>
        <dbReference type="EMBL" id="MBD2871999.1"/>
    </source>
</evidence>
<gene>
    <name evidence="1" type="ORF">IDH41_25800</name>
</gene>
<sequence>MKYLTKEWYELCQKTSFHLGLEEEKQAETFSQQFFQQLYNTELNNWLNLQEEVASLMKNNETVNTNDNIEYEPFNRDIAIEQFHEGFIYNQELLKKELPETILKQIADIRVFTLNKATRTVINAVAKFCEDNERSVTATSENYRRYLEEASDTLDKEIIGNFGFHDCTITKSVQKDMSLTLLLDNSGGFTNIDEVTFKNFKIIKQEGSLEDSWWLYEEVYKVNDEYEFHVLFHNNKMGLTDFIISAEYVSFKESC</sequence>
<keyword evidence="2" id="KW-1185">Reference proteome</keyword>
<dbReference type="RefSeq" id="WP_190866299.1">
    <property type="nucleotide sequence ID" value="NZ_JACXIY010000039.1"/>
</dbReference>
<organism evidence="1 2">
    <name type="scientific">Paenibacillus arenilitoris</name>
    <dbReference type="NCBI Taxonomy" id="2772299"/>
    <lineage>
        <taxon>Bacteria</taxon>
        <taxon>Bacillati</taxon>
        <taxon>Bacillota</taxon>
        <taxon>Bacilli</taxon>
        <taxon>Bacillales</taxon>
        <taxon>Paenibacillaceae</taxon>
        <taxon>Paenibacillus</taxon>
    </lineage>
</organism>
<proteinExistence type="predicted"/>
<protein>
    <submittedName>
        <fullName evidence="1">DUF4085 family protein</fullName>
    </submittedName>
</protein>
<reference evidence="1" key="1">
    <citation type="submission" date="2020-09" db="EMBL/GenBank/DDBJ databases">
        <title>A novel bacterium of genus Paenibacillus, isolated from South China Sea.</title>
        <authorList>
            <person name="Huang H."/>
            <person name="Mo K."/>
            <person name="Hu Y."/>
        </authorList>
    </citation>
    <scope>NUCLEOTIDE SEQUENCE</scope>
    <source>
        <strain evidence="1">IB182493</strain>
    </source>
</reference>
<accession>A0A927H9V4</accession>
<evidence type="ECO:0000313" key="2">
    <source>
        <dbReference type="Proteomes" id="UP000632125"/>
    </source>
</evidence>